<organism evidence="2 3">
    <name type="scientific">Neorhodopirellula lusitana</name>
    <dbReference type="NCBI Taxonomy" id="445327"/>
    <lineage>
        <taxon>Bacteria</taxon>
        <taxon>Pseudomonadati</taxon>
        <taxon>Planctomycetota</taxon>
        <taxon>Planctomycetia</taxon>
        <taxon>Pirellulales</taxon>
        <taxon>Pirellulaceae</taxon>
        <taxon>Neorhodopirellula</taxon>
    </lineage>
</organism>
<gene>
    <name evidence="2" type="ORF">SAMN06265222_102175</name>
</gene>
<dbReference type="EMBL" id="FXUG01000002">
    <property type="protein sequence ID" value="SMP46786.1"/>
    <property type="molecule type" value="Genomic_DNA"/>
</dbReference>
<keyword evidence="3" id="KW-1185">Reference proteome</keyword>
<feature type="compositionally biased region" description="Basic and acidic residues" evidence="1">
    <location>
        <begin position="60"/>
        <end position="69"/>
    </location>
</feature>
<feature type="compositionally biased region" description="Basic and acidic residues" evidence="1">
    <location>
        <begin position="32"/>
        <end position="42"/>
    </location>
</feature>
<sequence>MDSWFAIAQADQRLGRPELRQNTVSPKSGDIGYHEPNSDARNSDAGNSDSRNLRFQAHSLSDKRVQIAN</sequence>
<name>A0ABY1PTB9_9BACT</name>
<evidence type="ECO:0000313" key="2">
    <source>
        <dbReference type="EMBL" id="SMP46786.1"/>
    </source>
</evidence>
<dbReference type="Proteomes" id="UP001158067">
    <property type="component" value="Unassembled WGS sequence"/>
</dbReference>
<protein>
    <submittedName>
        <fullName evidence="2">Uncharacterized protein</fullName>
    </submittedName>
</protein>
<evidence type="ECO:0000313" key="3">
    <source>
        <dbReference type="Proteomes" id="UP001158067"/>
    </source>
</evidence>
<reference evidence="2 3" key="1">
    <citation type="submission" date="2017-05" db="EMBL/GenBank/DDBJ databases">
        <authorList>
            <person name="Varghese N."/>
            <person name="Submissions S."/>
        </authorList>
    </citation>
    <scope>NUCLEOTIDE SEQUENCE [LARGE SCALE GENOMIC DNA]</scope>
    <source>
        <strain evidence="2 3">DSM 25457</strain>
    </source>
</reference>
<feature type="region of interest" description="Disordered" evidence="1">
    <location>
        <begin position="11"/>
        <end position="69"/>
    </location>
</feature>
<comment type="caution">
    <text evidence="2">The sequence shown here is derived from an EMBL/GenBank/DDBJ whole genome shotgun (WGS) entry which is preliminary data.</text>
</comment>
<evidence type="ECO:0000256" key="1">
    <source>
        <dbReference type="SAM" id="MobiDB-lite"/>
    </source>
</evidence>
<proteinExistence type="predicted"/>
<accession>A0ABY1PTB9</accession>